<dbReference type="InterPro" id="IPR051458">
    <property type="entry name" value="Cyt/Met_Dipeptidase"/>
</dbReference>
<dbReference type="Gene3D" id="3.30.70.360">
    <property type="match status" value="1"/>
</dbReference>
<dbReference type="GO" id="GO:0008233">
    <property type="term" value="F:peptidase activity"/>
    <property type="evidence" value="ECO:0007669"/>
    <property type="project" value="UniProtKB-KW"/>
</dbReference>
<reference evidence="6" key="1">
    <citation type="submission" date="2016-10" db="EMBL/GenBank/DDBJ databases">
        <authorList>
            <person name="Varghese N."/>
            <person name="Submissions S."/>
        </authorList>
    </citation>
    <scope>NUCLEOTIDE SEQUENCE [LARGE SCALE GENOMIC DNA]</scope>
    <source>
        <strain evidence="6">DSM 15719</strain>
    </source>
</reference>
<keyword evidence="1" id="KW-0645">Protease</keyword>
<evidence type="ECO:0000256" key="1">
    <source>
        <dbReference type="ARBA" id="ARBA00022670"/>
    </source>
</evidence>
<dbReference type="GO" id="GO:0046872">
    <property type="term" value="F:metal ion binding"/>
    <property type="evidence" value="ECO:0007669"/>
    <property type="project" value="UniProtKB-KW"/>
</dbReference>
<dbReference type="GO" id="GO:0006508">
    <property type="term" value="P:proteolysis"/>
    <property type="evidence" value="ECO:0007669"/>
    <property type="project" value="UniProtKB-KW"/>
</dbReference>
<organism evidence="5 6">
    <name type="scientific">Flavobacterium frigoris</name>
    <dbReference type="NCBI Taxonomy" id="229204"/>
    <lineage>
        <taxon>Bacteria</taxon>
        <taxon>Pseudomonadati</taxon>
        <taxon>Bacteroidota</taxon>
        <taxon>Flavobacteriia</taxon>
        <taxon>Flavobacteriales</taxon>
        <taxon>Flavobacteriaceae</taxon>
        <taxon>Flavobacterium</taxon>
    </lineage>
</organism>
<dbReference type="NCBIfam" id="NF006053">
    <property type="entry name" value="PRK08201.1"/>
    <property type="match status" value="1"/>
</dbReference>
<dbReference type="SUPFAM" id="SSF53187">
    <property type="entry name" value="Zn-dependent exopeptidases"/>
    <property type="match status" value="1"/>
</dbReference>
<dbReference type="InterPro" id="IPR002933">
    <property type="entry name" value="Peptidase_M20"/>
</dbReference>
<dbReference type="Proteomes" id="UP000183658">
    <property type="component" value="Unassembled WGS sequence"/>
</dbReference>
<keyword evidence="6" id="KW-1185">Reference proteome</keyword>
<dbReference type="PANTHER" id="PTHR43270">
    <property type="entry name" value="BETA-ALA-HIS DIPEPTIDASE"/>
    <property type="match status" value="1"/>
</dbReference>
<evidence type="ECO:0000256" key="3">
    <source>
        <dbReference type="ARBA" id="ARBA00022801"/>
    </source>
</evidence>
<keyword evidence="2" id="KW-0479">Metal-binding</keyword>
<dbReference type="PANTHER" id="PTHR43270:SF12">
    <property type="entry name" value="SUCCINYL-DIAMINOPIMELATE DESUCCINYLASE"/>
    <property type="match status" value="1"/>
</dbReference>
<sequence>MENIKSYVQENKDRFINELIELLKMPSVSADAAYSQDVIETSEAVKVSLEKAGCDFVEICETDGYPIVYGEKIIDKNLPTVLVYGHYDVQPADPMELWTSPPFEPVIKTTDIHPEGAIFARGACDDKGQMYMHVKAFEYMIQSNTLPCNVKFMIEGEEEVGSVNLKTFVENNIEKLKNDVILISDTGMISNQQPSITTGLRGLSYVEVEVTGPNRDLHSGLYGGAVANPINILAKMIASLHDENNHITIPGFYDNVEELSLEERAEMAKAPFSLEKYKKALDLKDVYGEKGYVTNERNSIRPTLDVNGIWGGYTGAGAKTVIASQAFAKISMRLVPNQEWEQITELFTKHFMSIAPDSVTVKVTPHHGGQGYVTPIDSIGYKAANMAYTETFGVPAIPVRSGGSIPIVALFEKELKSKTILMGFGLDSDAIHSPNEHFGIFNYLKGIETIPLFYKYFVELSK</sequence>
<dbReference type="InterPro" id="IPR011650">
    <property type="entry name" value="Peptidase_M20_dimer"/>
</dbReference>
<evidence type="ECO:0000259" key="4">
    <source>
        <dbReference type="Pfam" id="PF07687"/>
    </source>
</evidence>
<proteinExistence type="predicted"/>
<accession>A0A1H9PHX3</accession>
<dbReference type="FunFam" id="3.30.70.360:FF:000016">
    <property type="entry name" value="Peptidase family M20/M25/M40"/>
    <property type="match status" value="1"/>
</dbReference>
<dbReference type="Pfam" id="PF01546">
    <property type="entry name" value="Peptidase_M20"/>
    <property type="match status" value="1"/>
</dbReference>
<feature type="domain" description="Peptidase M20 dimerisation" evidence="4">
    <location>
        <begin position="199"/>
        <end position="356"/>
    </location>
</feature>
<dbReference type="NCBIfam" id="NF006579">
    <property type="entry name" value="PRK09104.1"/>
    <property type="match status" value="1"/>
</dbReference>
<protein>
    <submittedName>
        <fullName evidence="5">Acetylornithine deacetylase/Succinyl-diaminopimelate desuccinylase</fullName>
    </submittedName>
</protein>
<dbReference type="NCBIfam" id="NF005914">
    <property type="entry name" value="PRK07907.1"/>
    <property type="match status" value="1"/>
</dbReference>
<dbReference type="AlphaFoldDB" id="A0A1H9PHX3"/>
<name>A0A1H9PHX3_FLAFI</name>
<evidence type="ECO:0000313" key="5">
    <source>
        <dbReference type="EMBL" id="SER47465.1"/>
    </source>
</evidence>
<dbReference type="Gene3D" id="3.40.630.10">
    <property type="entry name" value="Zn peptidases"/>
    <property type="match status" value="1"/>
</dbReference>
<dbReference type="EMBL" id="FOFZ01000013">
    <property type="protein sequence ID" value="SER47465.1"/>
    <property type="molecule type" value="Genomic_DNA"/>
</dbReference>
<dbReference type="RefSeq" id="WP_074724191.1">
    <property type="nucleotide sequence ID" value="NZ_CBCRVS010000001.1"/>
</dbReference>
<dbReference type="Pfam" id="PF07687">
    <property type="entry name" value="M20_dimer"/>
    <property type="match status" value="1"/>
</dbReference>
<gene>
    <name evidence="5" type="ORF">SAMN05444355_11344</name>
</gene>
<keyword evidence="3" id="KW-0378">Hydrolase</keyword>
<dbReference type="OrthoDB" id="9761532at2"/>
<evidence type="ECO:0000313" key="6">
    <source>
        <dbReference type="Proteomes" id="UP000183658"/>
    </source>
</evidence>
<evidence type="ECO:0000256" key="2">
    <source>
        <dbReference type="ARBA" id="ARBA00022723"/>
    </source>
</evidence>